<feature type="region of interest" description="Disordered" evidence="1">
    <location>
        <begin position="75"/>
        <end position="125"/>
    </location>
</feature>
<protein>
    <submittedName>
        <fullName evidence="2">Uncharacterized protein</fullName>
    </submittedName>
</protein>
<keyword evidence="3" id="KW-1185">Reference proteome</keyword>
<dbReference type="AlphaFoldDB" id="A0A812LN40"/>
<sequence length="280" mass="28820">MEERRAHGFRVRHSYGQVLGHIAEGEPLPINLPNRNASILTSSHFWLQDYPESTEPEPAPLPHTTVDPAAAYEDANEGYDGVPFPRRDFRPRPFDLDSESDFGAVDPGQALRNDGLNPPPAPGFLGRLQQAEAAAEAAAGLAGSVSPLRGTVSAPAARSSSAANHRPAFGNGEVERAAARDIEQFISKQAEVEATEGFASTAEAAGAAEAAAAVEGPSALALFGGLAVAGGAVGLVGTAWALHGGMVAEHLWGGAAVAAPTRTLPRPSSALRSASEPEAA</sequence>
<feature type="region of interest" description="Disordered" evidence="1">
    <location>
        <begin position="151"/>
        <end position="171"/>
    </location>
</feature>
<evidence type="ECO:0000256" key="1">
    <source>
        <dbReference type="SAM" id="MobiDB-lite"/>
    </source>
</evidence>
<evidence type="ECO:0000313" key="3">
    <source>
        <dbReference type="Proteomes" id="UP000604046"/>
    </source>
</evidence>
<dbReference type="EMBL" id="CAJNDS010001139">
    <property type="protein sequence ID" value="CAE7249349.1"/>
    <property type="molecule type" value="Genomic_DNA"/>
</dbReference>
<accession>A0A812LN40</accession>
<feature type="compositionally biased region" description="Low complexity" evidence="1">
    <location>
        <begin position="153"/>
        <end position="168"/>
    </location>
</feature>
<name>A0A812LN40_9DINO</name>
<feature type="compositionally biased region" description="Basic and acidic residues" evidence="1">
    <location>
        <begin position="85"/>
        <end position="95"/>
    </location>
</feature>
<proteinExistence type="predicted"/>
<comment type="caution">
    <text evidence="2">The sequence shown here is derived from an EMBL/GenBank/DDBJ whole genome shotgun (WGS) entry which is preliminary data.</text>
</comment>
<organism evidence="2 3">
    <name type="scientific">Symbiodinium natans</name>
    <dbReference type="NCBI Taxonomy" id="878477"/>
    <lineage>
        <taxon>Eukaryota</taxon>
        <taxon>Sar</taxon>
        <taxon>Alveolata</taxon>
        <taxon>Dinophyceae</taxon>
        <taxon>Suessiales</taxon>
        <taxon>Symbiodiniaceae</taxon>
        <taxon>Symbiodinium</taxon>
    </lineage>
</organism>
<evidence type="ECO:0000313" key="2">
    <source>
        <dbReference type="EMBL" id="CAE7249349.1"/>
    </source>
</evidence>
<gene>
    <name evidence="2" type="ORF">SNAT2548_LOCUS12144</name>
</gene>
<reference evidence="2" key="1">
    <citation type="submission" date="2021-02" db="EMBL/GenBank/DDBJ databases">
        <authorList>
            <person name="Dougan E. K."/>
            <person name="Rhodes N."/>
            <person name="Thang M."/>
            <person name="Chan C."/>
        </authorList>
    </citation>
    <scope>NUCLEOTIDE SEQUENCE</scope>
</reference>
<dbReference type="OrthoDB" id="10660196at2759"/>
<dbReference type="Proteomes" id="UP000604046">
    <property type="component" value="Unassembled WGS sequence"/>
</dbReference>